<gene>
    <name evidence="2" type="ORF">g.24164</name>
</gene>
<evidence type="ECO:0000259" key="1">
    <source>
        <dbReference type="Pfam" id="PF03644"/>
    </source>
</evidence>
<name>A0A1B6HD35_9HEMI</name>
<dbReference type="Gene3D" id="3.20.20.80">
    <property type="entry name" value="Glycosidases"/>
    <property type="match status" value="1"/>
</dbReference>
<dbReference type="AlphaFoldDB" id="A0A1B6HD35"/>
<evidence type="ECO:0000313" key="2">
    <source>
        <dbReference type="EMBL" id="JAS72522.1"/>
    </source>
</evidence>
<feature type="non-terminal residue" evidence="2">
    <location>
        <position position="1"/>
    </location>
</feature>
<dbReference type="CDD" id="cd06547">
    <property type="entry name" value="GH85_ENGase"/>
    <property type="match status" value="1"/>
</dbReference>
<dbReference type="GO" id="GO:0033925">
    <property type="term" value="F:mannosyl-glycoprotein endo-beta-N-acetylglucosaminidase activity"/>
    <property type="evidence" value="ECO:0007669"/>
    <property type="project" value="UniProtKB-EC"/>
</dbReference>
<protein>
    <recommendedName>
        <fullName evidence="1">Cytosolic endo-beta-N-acetylglucosaminidase TIM barrel domain-containing protein</fullName>
    </recommendedName>
</protein>
<proteinExistence type="predicted"/>
<dbReference type="EMBL" id="GECU01035184">
    <property type="protein sequence ID" value="JAS72522.1"/>
    <property type="molecule type" value="Transcribed_RNA"/>
</dbReference>
<reference evidence="2" key="1">
    <citation type="submission" date="2015-11" db="EMBL/GenBank/DDBJ databases">
        <title>De novo transcriptome assembly of four potential Pierce s Disease insect vectors from Arizona vineyards.</title>
        <authorList>
            <person name="Tassone E.E."/>
        </authorList>
    </citation>
    <scope>NUCLEOTIDE SEQUENCE</scope>
</reference>
<dbReference type="PANTHER" id="PTHR13246">
    <property type="entry name" value="ENDO BETA N-ACETYLGLUCOSAMINIDASE"/>
    <property type="match status" value="1"/>
</dbReference>
<dbReference type="GO" id="GO:0005829">
    <property type="term" value="C:cytosol"/>
    <property type="evidence" value="ECO:0007669"/>
    <property type="project" value="UniProtKB-SubCell"/>
</dbReference>
<feature type="domain" description="Cytosolic endo-beta-N-acetylglucosaminidase TIM barrel" evidence="1">
    <location>
        <begin position="84"/>
        <end position="358"/>
    </location>
</feature>
<dbReference type="InterPro" id="IPR005201">
    <property type="entry name" value="TIM_ENGase"/>
</dbReference>
<accession>A0A1B6HD35</accession>
<organism evidence="2">
    <name type="scientific">Homalodisca liturata</name>
    <dbReference type="NCBI Taxonomy" id="320908"/>
    <lineage>
        <taxon>Eukaryota</taxon>
        <taxon>Metazoa</taxon>
        <taxon>Ecdysozoa</taxon>
        <taxon>Arthropoda</taxon>
        <taxon>Hexapoda</taxon>
        <taxon>Insecta</taxon>
        <taxon>Pterygota</taxon>
        <taxon>Neoptera</taxon>
        <taxon>Paraneoptera</taxon>
        <taxon>Hemiptera</taxon>
        <taxon>Auchenorrhyncha</taxon>
        <taxon>Membracoidea</taxon>
        <taxon>Cicadellidae</taxon>
        <taxon>Cicadellinae</taxon>
        <taxon>Proconiini</taxon>
        <taxon>Homalodisca</taxon>
    </lineage>
</organism>
<dbReference type="Gene3D" id="2.60.120.260">
    <property type="entry name" value="Galactose-binding domain-like"/>
    <property type="match status" value="1"/>
</dbReference>
<dbReference type="PANTHER" id="PTHR13246:SF1">
    <property type="entry name" value="CYTOSOLIC ENDO-BETA-N-ACETYLGLUCOSAMINIDASE"/>
    <property type="match status" value="1"/>
</dbReference>
<dbReference type="Pfam" id="PF03644">
    <property type="entry name" value="Glyco_hydro_85"/>
    <property type="match status" value="1"/>
</dbReference>
<sequence length="574" mass="65102">EMEDLDSSDICLPITDINLVLSWKCDNTCWIHKHDVVTLKNRSGYLNTGSVLDVRRKEDLYSEYKFSSSLLPRTIFCHDFKGGYLEDRFCTGSSNIDTYRFFNWAAIDLFIYFSHKLVTIPPQGWLNAGHIHGVPVLGTLITEWDEGETIWRSILTDIEKVNLFSQKLAQICAHYKFDGYLLNVENVIPKDYVPRLLQFVELLKAHLNLYCARQTWLIWYDSVTIDGSLEWQNKLCPLNKPFFDVCDGIFLNYVWKPADLQESLREAGTRRHDVFVGVDVWGRNCYQDGGFNVDKALTVLRTLNMSVAIFAPAWTFETLPDGEEFLTRETSFWRRLSSYLHLHGPAHLPFFTNFCQGISFNKTTGLPLFNLGMQQSQPTLLGCSTDLTAADSCVSLYLQDGLEYNGACLKISACHAMHSALFHRVFVCDFSSSEDMVSTLLITLAVKSMESDPASTFRMYFVLEDRISIQGNQSVSMKKRPKGYRASKNFGNLMVNGSLVDFTAEKQTLQTKIKVFPDEIGVVSSSSWCHIKFLVELNPGAVLTEILILPAPKGSVLWGQLSVERSTISVNQQA</sequence>
<dbReference type="InterPro" id="IPR032979">
    <property type="entry name" value="ENGase"/>
</dbReference>